<organism evidence="3 4">
    <name type="scientific">Phycomyces blakesleeanus (strain ATCC 8743b / DSM 1359 / FGSC 10004 / NBRC 33097 / NRRL 1555)</name>
    <dbReference type="NCBI Taxonomy" id="763407"/>
    <lineage>
        <taxon>Eukaryota</taxon>
        <taxon>Fungi</taxon>
        <taxon>Fungi incertae sedis</taxon>
        <taxon>Mucoromycota</taxon>
        <taxon>Mucoromycotina</taxon>
        <taxon>Mucoromycetes</taxon>
        <taxon>Mucorales</taxon>
        <taxon>Phycomycetaceae</taxon>
        <taxon>Phycomyces</taxon>
    </lineage>
</organism>
<evidence type="ECO:0000256" key="2">
    <source>
        <dbReference type="SAM" id="MobiDB-lite"/>
    </source>
</evidence>
<reference evidence="4" key="1">
    <citation type="submission" date="2015-06" db="EMBL/GenBank/DDBJ databases">
        <title>Expansion of signal transduction pathways in fungi by whole-genome duplication.</title>
        <authorList>
            <consortium name="DOE Joint Genome Institute"/>
            <person name="Corrochano L.M."/>
            <person name="Kuo A."/>
            <person name="Marcet-Houben M."/>
            <person name="Polaino S."/>
            <person name="Salamov A."/>
            <person name="Villalobos J.M."/>
            <person name="Alvarez M.I."/>
            <person name="Avalos J."/>
            <person name="Benito E.P."/>
            <person name="Benoit I."/>
            <person name="Burger G."/>
            <person name="Camino L.P."/>
            <person name="Canovas D."/>
            <person name="Cerda-Olmedo E."/>
            <person name="Cheng J.-F."/>
            <person name="Dominguez A."/>
            <person name="Elias M."/>
            <person name="Eslava A.P."/>
            <person name="Glaser F."/>
            <person name="Grimwood J."/>
            <person name="Gutierrez G."/>
            <person name="Heitman J."/>
            <person name="Henrissat B."/>
            <person name="Iturriaga E.A."/>
            <person name="Lang B.F."/>
            <person name="Lavin J.L."/>
            <person name="Lee S."/>
            <person name="Li W."/>
            <person name="Lindquist E."/>
            <person name="Lopez-Garcia S."/>
            <person name="Luque E.M."/>
            <person name="Marcos A.T."/>
            <person name="Martin J."/>
            <person name="McCluskey K."/>
            <person name="Medina H.R."/>
            <person name="Miralles-Duran A."/>
            <person name="Miyazaki A."/>
            <person name="Munoz-Torres E."/>
            <person name="Oguiza J.A."/>
            <person name="Ohm R."/>
            <person name="Olmedo M."/>
            <person name="Orejas M."/>
            <person name="Ortiz-Castellanos L."/>
            <person name="Pisabarro A.G."/>
            <person name="Rodriguez-Romero J."/>
            <person name="Ruiz-Herrera J."/>
            <person name="Ruiz-Vazquez R."/>
            <person name="Sanz C."/>
            <person name="Schackwitz W."/>
            <person name="Schmutz J."/>
            <person name="Shahriari M."/>
            <person name="Shelest E."/>
            <person name="Silva-Franco F."/>
            <person name="Soanes D."/>
            <person name="Syed K."/>
            <person name="Tagua V.G."/>
            <person name="Talbot N.J."/>
            <person name="Thon M."/>
            <person name="De vries R.P."/>
            <person name="Wiebenga A."/>
            <person name="Yadav J.S."/>
            <person name="Braun E.L."/>
            <person name="Baker S."/>
            <person name="Garre V."/>
            <person name="Horwitz B."/>
            <person name="Torres-Martinez S."/>
            <person name="Idnurm A."/>
            <person name="Herrera-Estrella A."/>
            <person name="Gabaldon T."/>
            <person name="Grigoriev I.V."/>
        </authorList>
    </citation>
    <scope>NUCLEOTIDE SEQUENCE [LARGE SCALE GENOMIC DNA]</scope>
    <source>
        <strain evidence="4">NRRL 1555(-)</strain>
    </source>
</reference>
<dbReference type="RefSeq" id="XP_018290841.1">
    <property type="nucleotide sequence ID" value="XM_018433895.1"/>
</dbReference>
<name>A0A163ADV4_PHYB8</name>
<dbReference type="Proteomes" id="UP000077315">
    <property type="component" value="Unassembled WGS sequence"/>
</dbReference>
<dbReference type="EMBL" id="KV440982">
    <property type="protein sequence ID" value="OAD72801.1"/>
    <property type="molecule type" value="Genomic_DNA"/>
</dbReference>
<keyword evidence="4" id="KW-1185">Reference proteome</keyword>
<feature type="region of interest" description="Disordered" evidence="2">
    <location>
        <begin position="24"/>
        <end position="52"/>
    </location>
</feature>
<dbReference type="AlphaFoldDB" id="A0A163ADV4"/>
<dbReference type="GeneID" id="28994801"/>
<dbReference type="VEuPathDB" id="FungiDB:PHYBLDRAFT_158993"/>
<keyword evidence="1" id="KW-0175">Coiled coil</keyword>
<sequence>MRVNETQRQLLQEVCGTLNIGGAKHKATEQRKVSGPKQAPSDVPEIRPLGEDVPSTLDTLEHLLQMSIRENTSLQRENDALRLELEQLKQAEANGRL</sequence>
<protein>
    <submittedName>
        <fullName evidence="3">Uncharacterized protein</fullName>
    </submittedName>
</protein>
<gene>
    <name evidence="3" type="ORF">PHYBLDRAFT_158993</name>
</gene>
<dbReference type="OrthoDB" id="2398397at2759"/>
<accession>A0A163ADV4</accession>
<dbReference type="InParanoid" id="A0A163ADV4"/>
<feature type="coiled-coil region" evidence="1">
    <location>
        <begin position="57"/>
        <end position="94"/>
    </location>
</feature>
<evidence type="ECO:0000313" key="4">
    <source>
        <dbReference type="Proteomes" id="UP000077315"/>
    </source>
</evidence>
<evidence type="ECO:0000313" key="3">
    <source>
        <dbReference type="EMBL" id="OAD72801.1"/>
    </source>
</evidence>
<evidence type="ECO:0000256" key="1">
    <source>
        <dbReference type="SAM" id="Coils"/>
    </source>
</evidence>
<proteinExistence type="predicted"/>